<comment type="caution">
    <text evidence="2">The sequence shown here is derived from an EMBL/GenBank/DDBJ whole genome shotgun (WGS) entry which is preliminary data.</text>
</comment>
<reference evidence="2 3" key="1">
    <citation type="journal article" date="2019" name="Genome Biol. Evol.">
        <title>Insights into the evolution of the New World diploid cottons (Gossypium, subgenus Houzingenia) based on genome sequencing.</title>
        <authorList>
            <person name="Grover C.E."/>
            <person name="Arick M.A. 2nd"/>
            <person name="Thrash A."/>
            <person name="Conover J.L."/>
            <person name="Sanders W.S."/>
            <person name="Peterson D.G."/>
            <person name="Frelichowski J.E."/>
            <person name="Scheffler J.A."/>
            <person name="Scheffler B.E."/>
            <person name="Wendel J.F."/>
        </authorList>
    </citation>
    <scope>NUCLEOTIDE SEQUENCE [LARGE SCALE GENOMIC DNA]</scope>
    <source>
        <strain evidence="2">8</strain>
        <tissue evidence="2">Leaf</tissue>
    </source>
</reference>
<gene>
    <name evidence="2" type="ORF">Gotri_003033</name>
</gene>
<keyword evidence="1" id="KW-0812">Transmembrane</keyword>
<dbReference type="AlphaFoldDB" id="A0A7J9FAF4"/>
<name>A0A7J9FAF4_9ROSI</name>
<proteinExistence type="predicted"/>
<evidence type="ECO:0000256" key="1">
    <source>
        <dbReference type="SAM" id="Phobius"/>
    </source>
</evidence>
<dbReference type="Proteomes" id="UP000593568">
    <property type="component" value="Unassembled WGS sequence"/>
</dbReference>
<keyword evidence="3" id="KW-1185">Reference proteome</keyword>
<dbReference type="EMBL" id="JABEZW010000012">
    <property type="protein sequence ID" value="MBA0782171.1"/>
    <property type="molecule type" value="Genomic_DNA"/>
</dbReference>
<keyword evidence="1" id="KW-0472">Membrane</keyword>
<sequence>MVEQYIVGVAVVIASLLGFVFLVRFRGLNKMKRAASMVFPKGNSVNKNGNSEVRLLGLQILS</sequence>
<protein>
    <submittedName>
        <fullName evidence="2">Uncharacterized protein</fullName>
    </submittedName>
</protein>
<organism evidence="2 3">
    <name type="scientific">Gossypium trilobum</name>
    <dbReference type="NCBI Taxonomy" id="34281"/>
    <lineage>
        <taxon>Eukaryota</taxon>
        <taxon>Viridiplantae</taxon>
        <taxon>Streptophyta</taxon>
        <taxon>Embryophyta</taxon>
        <taxon>Tracheophyta</taxon>
        <taxon>Spermatophyta</taxon>
        <taxon>Magnoliopsida</taxon>
        <taxon>eudicotyledons</taxon>
        <taxon>Gunneridae</taxon>
        <taxon>Pentapetalae</taxon>
        <taxon>rosids</taxon>
        <taxon>malvids</taxon>
        <taxon>Malvales</taxon>
        <taxon>Malvaceae</taxon>
        <taxon>Malvoideae</taxon>
        <taxon>Gossypium</taxon>
    </lineage>
</organism>
<evidence type="ECO:0000313" key="3">
    <source>
        <dbReference type="Proteomes" id="UP000593568"/>
    </source>
</evidence>
<accession>A0A7J9FAF4</accession>
<feature type="transmembrane region" description="Helical" evidence="1">
    <location>
        <begin position="6"/>
        <end position="23"/>
    </location>
</feature>
<evidence type="ECO:0000313" key="2">
    <source>
        <dbReference type="EMBL" id="MBA0782171.1"/>
    </source>
</evidence>
<keyword evidence="1" id="KW-1133">Transmembrane helix</keyword>